<dbReference type="EMBL" id="CAFBNN010000022">
    <property type="protein sequence ID" value="CAB4947615.1"/>
    <property type="molecule type" value="Genomic_DNA"/>
</dbReference>
<evidence type="ECO:0000313" key="1">
    <source>
        <dbReference type="EMBL" id="CAB4947615.1"/>
    </source>
</evidence>
<sequence length="43" mass="4792">MKNIRKISNKATLDITRFNPSKAISSAAVILKNSELKSFLTIK</sequence>
<name>A0A6J7JWI5_9ZZZZ</name>
<accession>A0A6J7JWI5</accession>
<dbReference type="AlphaFoldDB" id="A0A6J7JWI5"/>
<gene>
    <name evidence="1" type="ORF">UFOPK3797_00309</name>
</gene>
<reference evidence="1" key="1">
    <citation type="submission" date="2020-05" db="EMBL/GenBank/DDBJ databases">
        <authorList>
            <person name="Chiriac C."/>
            <person name="Salcher M."/>
            <person name="Ghai R."/>
            <person name="Kavagutti S V."/>
        </authorList>
    </citation>
    <scope>NUCLEOTIDE SEQUENCE</scope>
</reference>
<proteinExistence type="predicted"/>
<organism evidence="1">
    <name type="scientific">freshwater metagenome</name>
    <dbReference type="NCBI Taxonomy" id="449393"/>
    <lineage>
        <taxon>unclassified sequences</taxon>
        <taxon>metagenomes</taxon>
        <taxon>ecological metagenomes</taxon>
    </lineage>
</organism>
<protein>
    <submittedName>
        <fullName evidence="1">Unannotated protein</fullName>
    </submittedName>
</protein>